<dbReference type="GO" id="GO:0008967">
    <property type="term" value="F:phosphoglycolate phosphatase activity"/>
    <property type="evidence" value="ECO:0007669"/>
    <property type="project" value="UniProtKB-EC"/>
</dbReference>
<organism evidence="1 2">
    <name type="scientific">Legionella beliardensis</name>
    <dbReference type="NCBI Taxonomy" id="91822"/>
    <lineage>
        <taxon>Bacteria</taxon>
        <taxon>Pseudomonadati</taxon>
        <taxon>Pseudomonadota</taxon>
        <taxon>Gammaproteobacteria</taxon>
        <taxon>Legionellales</taxon>
        <taxon>Legionellaceae</taxon>
        <taxon>Legionella</taxon>
    </lineage>
</organism>
<reference evidence="1 2" key="1">
    <citation type="submission" date="2018-06" db="EMBL/GenBank/DDBJ databases">
        <authorList>
            <consortium name="Pathogen Informatics"/>
            <person name="Doyle S."/>
        </authorList>
    </citation>
    <scope>NUCLEOTIDE SEQUENCE [LARGE SCALE GENOMIC DNA]</scope>
    <source>
        <strain evidence="1 2">NCTC13315</strain>
    </source>
</reference>
<sequence>MSKQYRLVVFDWEGTLGDTLGQVLHCMASEAKRLNYGELDEALVRQSVELGLAHAIKRLFPSLSSIEQEQLLKAIQHALINRSHEVYLIPGAREFVQQLHQAGINLAIASNKGQNSLNRAIQSSGLDEFFKVVCSAGQMPPKPCPQMLEEILLAFNIDVNQAVMIGDSVSDIEMARTIGMDAIGVNFYNQQHSNLLLEKGALAVFDNYPQLAIYLNVAAS</sequence>
<dbReference type="Pfam" id="PF13419">
    <property type="entry name" value="HAD_2"/>
    <property type="match status" value="1"/>
</dbReference>
<gene>
    <name evidence="1" type="primary">ppaX</name>
    <name evidence="1" type="ORF">NCTC13315_02168</name>
</gene>
<dbReference type="EC" id="3.6.1.1" evidence="1"/>
<dbReference type="PRINTS" id="PR00413">
    <property type="entry name" value="HADHALOGNASE"/>
</dbReference>
<dbReference type="InterPro" id="IPR006439">
    <property type="entry name" value="HAD-SF_hydro_IA"/>
</dbReference>
<dbReference type="EC" id="3.1.3.18" evidence="1"/>
<dbReference type="Gene3D" id="3.40.50.1000">
    <property type="entry name" value="HAD superfamily/HAD-like"/>
    <property type="match status" value="1"/>
</dbReference>
<dbReference type="SFLD" id="SFLDG01129">
    <property type="entry name" value="C1.5:_HAD__Beta-PGM__Phosphata"/>
    <property type="match status" value="1"/>
</dbReference>
<dbReference type="InterPro" id="IPR006549">
    <property type="entry name" value="HAD-SF_hydro_IIIA"/>
</dbReference>
<dbReference type="InterPro" id="IPR023198">
    <property type="entry name" value="PGP-like_dom2"/>
</dbReference>
<dbReference type="SFLD" id="SFLDS00003">
    <property type="entry name" value="Haloacid_Dehalogenase"/>
    <property type="match status" value="1"/>
</dbReference>
<keyword evidence="1" id="KW-0378">Hydrolase</keyword>
<dbReference type="OrthoDB" id="9782449at2"/>
<proteinExistence type="predicted"/>
<dbReference type="GO" id="GO:0004427">
    <property type="term" value="F:inorganic diphosphate phosphatase activity"/>
    <property type="evidence" value="ECO:0007669"/>
    <property type="project" value="UniProtKB-EC"/>
</dbReference>
<dbReference type="GO" id="GO:0005829">
    <property type="term" value="C:cytosol"/>
    <property type="evidence" value="ECO:0007669"/>
    <property type="project" value="TreeGrafter"/>
</dbReference>
<dbReference type="PANTHER" id="PTHR43434:SF24">
    <property type="entry name" value="HYDROLASE-RELATED"/>
    <property type="match status" value="1"/>
</dbReference>
<evidence type="ECO:0000313" key="1">
    <source>
        <dbReference type="EMBL" id="STX29622.1"/>
    </source>
</evidence>
<dbReference type="AlphaFoldDB" id="A0A378I443"/>
<evidence type="ECO:0000313" key="2">
    <source>
        <dbReference type="Proteomes" id="UP000254968"/>
    </source>
</evidence>
<name>A0A378I443_9GAMM</name>
<dbReference type="NCBIfam" id="TIGR01549">
    <property type="entry name" value="HAD-SF-IA-v1"/>
    <property type="match status" value="1"/>
</dbReference>
<keyword evidence="2" id="KW-1185">Reference proteome</keyword>
<dbReference type="NCBIfam" id="TIGR01662">
    <property type="entry name" value="HAD-SF-IIIA"/>
    <property type="match status" value="1"/>
</dbReference>
<dbReference type="InterPro" id="IPR023214">
    <property type="entry name" value="HAD_sf"/>
</dbReference>
<dbReference type="GO" id="GO:0006281">
    <property type="term" value="P:DNA repair"/>
    <property type="evidence" value="ECO:0007669"/>
    <property type="project" value="TreeGrafter"/>
</dbReference>
<protein>
    <submittedName>
        <fullName evidence="1">Hydrolase (Haloacid dehalogenase family)</fullName>
        <ecNumber evidence="1">3.1.3.18</ecNumber>
        <ecNumber evidence="1">3.6.1.1</ecNumber>
    </submittedName>
</protein>
<dbReference type="InterPro" id="IPR036412">
    <property type="entry name" value="HAD-like_sf"/>
</dbReference>
<dbReference type="InterPro" id="IPR050155">
    <property type="entry name" value="HAD-like_hydrolase_sf"/>
</dbReference>
<dbReference type="RefSeq" id="WP_115303298.1">
    <property type="nucleotide sequence ID" value="NZ_CAAAHO010000002.1"/>
</dbReference>
<dbReference type="EMBL" id="UGNV01000001">
    <property type="protein sequence ID" value="STX29622.1"/>
    <property type="molecule type" value="Genomic_DNA"/>
</dbReference>
<dbReference type="NCBIfam" id="TIGR01509">
    <property type="entry name" value="HAD-SF-IA-v3"/>
    <property type="match status" value="1"/>
</dbReference>
<dbReference type="Gene3D" id="1.10.150.240">
    <property type="entry name" value="Putative phosphatase, domain 2"/>
    <property type="match status" value="1"/>
</dbReference>
<dbReference type="Proteomes" id="UP000254968">
    <property type="component" value="Unassembled WGS sequence"/>
</dbReference>
<accession>A0A378I443</accession>
<dbReference type="PANTHER" id="PTHR43434">
    <property type="entry name" value="PHOSPHOGLYCOLATE PHOSPHATASE"/>
    <property type="match status" value="1"/>
</dbReference>
<dbReference type="InterPro" id="IPR041492">
    <property type="entry name" value="HAD_2"/>
</dbReference>
<dbReference type="SUPFAM" id="SSF56784">
    <property type="entry name" value="HAD-like"/>
    <property type="match status" value="1"/>
</dbReference>